<keyword evidence="3" id="KW-1185">Reference proteome</keyword>
<accession>A0A0C3QMB2</accession>
<evidence type="ECO:0000313" key="3">
    <source>
        <dbReference type="Proteomes" id="UP000054248"/>
    </source>
</evidence>
<organism evidence="2 3">
    <name type="scientific">Tulasnella calospora MUT 4182</name>
    <dbReference type="NCBI Taxonomy" id="1051891"/>
    <lineage>
        <taxon>Eukaryota</taxon>
        <taxon>Fungi</taxon>
        <taxon>Dikarya</taxon>
        <taxon>Basidiomycota</taxon>
        <taxon>Agaricomycotina</taxon>
        <taxon>Agaricomycetes</taxon>
        <taxon>Cantharellales</taxon>
        <taxon>Tulasnellaceae</taxon>
        <taxon>Tulasnella</taxon>
    </lineage>
</organism>
<dbReference type="HOGENOM" id="CLU_2414925_0_0_1"/>
<protein>
    <submittedName>
        <fullName evidence="2">Uncharacterized protein</fullName>
    </submittedName>
</protein>
<name>A0A0C3QMB2_9AGAM</name>
<dbReference type="EMBL" id="KN823001">
    <property type="protein sequence ID" value="KIO27949.1"/>
    <property type="molecule type" value="Genomic_DNA"/>
</dbReference>
<sequence length="92" mass="10302">MSRLNARGQVGGGGSEDEGHLRPMCCSVHRSLLKRRNFVQRIRPVRFQPRIIQALTLAYFPVTLWRSQVCCGCGCGPGRELRGKMGEECLGR</sequence>
<dbReference type="Proteomes" id="UP000054248">
    <property type="component" value="Unassembled WGS sequence"/>
</dbReference>
<reference evidence="3" key="2">
    <citation type="submission" date="2015-01" db="EMBL/GenBank/DDBJ databases">
        <title>Evolutionary Origins and Diversification of the Mycorrhizal Mutualists.</title>
        <authorList>
            <consortium name="DOE Joint Genome Institute"/>
            <consortium name="Mycorrhizal Genomics Consortium"/>
            <person name="Kohler A."/>
            <person name="Kuo A."/>
            <person name="Nagy L.G."/>
            <person name="Floudas D."/>
            <person name="Copeland A."/>
            <person name="Barry K.W."/>
            <person name="Cichocki N."/>
            <person name="Veneault-Fourrey C."/>
            <person name="LaButti K."/>
            <person name="Lindquist E.A."/>
            <person name="Lipzen A."/>
            <person name="Lundell T."/>
            <person name="Morin E."/>
            <person name="Murat C."/>
            <person name="Riley R."/>
            <person name="Ohm R."/>
            <person name="Sun H."/>
            <person name="Tunlid A."/>
            <person name="Henrissat B."/>
            <person name="Grigoriev I.V."/>
            <person name="Hibbett D.S."/>
            <person name="Martin F."/>
        </authorList>
    </citation>
    <scope>NUCLEOTIDE SEQUENCE [LARGE SCALE GENOMIC DNA]</scope>
    <source>
        <strain evidence="3">MUT 4182</strain>
    </source>
</reference>
<gene>
    <name evidence="2" type="ORF">M407DRAFT_187593</name>
</gene>
<evidence type="ECO:0000313" key="2">
    <source>
        <dbReference type="EMBL" id="KIO27949.1"/>
    </source>
</evidence>
<feature type="region of interest" description="Disordered" evidence="1">
    <location>
        <begin position="1"/>
        <end position="22"/>
    </location>
</feature>
<proteinExistence type="predicted"/>
<reference evidence="2 3" key="1">
    <citation type="submission" date="2014-04" db="EMBL/GenBank/DDBJ databases">
        <authorList>
            <consortium name="DOE Joint Genome Institute"/>
            <person name="Kuo A."/>
            <person name="Girlanda M."/>
            <person name="Perotto S."/>
            <person name="Kohler A."/>
            <person name="Nagy L.G."/>
            <person name="Floudas D."/>
            <person name="Copeland A."/>
            <person name="Barry K.W."/>
            <person name="Cichocki N."/>
            <person name="Veneault-Fourrey C."/>
            <person name="LaButti K."/>
            <person name="Lindquist E.A."/>
            <person name="Lipzen A."/>
            <person name="Lundell T."/>
            <person name="Morin E."/>
            <person name="Murat C."/>
            <person name="Sun H."/>
            <person name="Tunlid A."/>
            <person name="Henrissat B."/>
            <person name="Grigoriev I.V."/>
            <person name="Hibbett D.S."/>
            <person name="Martin F."/>
            <person name="Nordberg H.P."/>
            <person name="Cantor M.N."/>
            <person name="Hua S.X."/>
        </authorList>
    </citation>
    <scope>NUCLEOTIDE SEQUENCE [LARGE SCALE GENOMIC DNA]</scope>
    <source>
        <strain evidence="2 3">MUT 4182</strain>
    </source>
</reference>
<evidence type="ECO:0000256" key="1">
    <source>
        <dbReference type="SAM" id="MobiDB-lite"/>
    </source>
</evidence>
<dbReference type="AlphaFoldDB" id="A0A0C3QMB2"/>